<feature type="compositionally biased region" description="Basic and acidic residues" evidence="1">
    <location>
        <begin position="277"/>
        <end position="307"/>
    </location>
</feature>
<feature type="region of interest" description="Disordered" evidence="1">
    <location>
        <begin position="264"/>
        <end position="341"/>
    </location>
</feature>
<feature type="region of interest" description="Disordered" evidence="1">
    <location>
        <begin position="372"/>
        <end position="392"/>
    </location>
</feature>
<evidence type="ECO:0000256" key="1">
    <source>
        <dbReference type="SAM" id="MobiDB-lite"/>
    </source>
</evidence>
<dbReference type="Proteomes" id="UP001165065">
    <property type="component" value="Unassembled WGS sequence"/>
</dbReference>
<feature type="compositionally biased region" description="Acidic residues" evidence="1">
    <location>
        <begin position="319"/>
        <end position="329"/>
    </location>
</feature>
<reference evidence="3" key="1">
    <citation type="journal article" date="2023" name="Commun. Biol.">
        <title>Genome analysis of Parmales, the sister group of diatoms, reveals the evolutionary specialization of diatoms from phago-mixotrophs to photoautotrophs.</title>
        <authorList>
            <person name="Ban H."/>
            <person name="Sato S."/>
            <person name="Yoshikawa S."/>
            <person name="Yamada K."/>
            <person name="Nakamura Y."/>
            <person name="Ichinomiya M."/>
            <person name="Sato N."/>
            <person name="Blanc-Mathieu R."/>
            <person name="Endo H."/>
            <person name="Kuwata A."/>
            <person name="Ogata H."/>
        </authorList>
    </citation>
    <scope>NUCLEOTIDE SEQUENCE [LARGE SCALE GENOMIC DNA]</scope>
</reference>
<name>A0A9W7LG32_9STRA</name>
<organism evidence="2 3">
    <name type="scientific">Triparma columacea</name>
    <dbReference type="NCBI Taxonomy" id="722753"/>
    <lineage>
        <taxon>Eukaryota</taxon>
        <taxon>Sar</taxon>
        <taxon>Stramenopiles</taxon>
        <taxon>Ochrophyta</taxon>
        <taxon>Bolidophyceae</taxon>
        <taxon>Parmales</taxon>
        <taxon>Triparmaceae</taxon>
        <taxon>Triparma</taxon>
    </lineage>
</organism>
<comment type="caution">
    <text evidence="2">The sequence shown here is derived from an EMBL/GenBank/DDBJ whole genome shotgun (WGS) entry which is preliminary data.</text>
</comment>
<dbReference type="OrthoDB" id="41849at2759"/>
<feature type="compositionally biased region" description="Acidic residues" evidence="1">
    <location>
        <begin position="379"/>
        <end position="392"/>
    </location>
</feature>
<accession>A0A9W7LG32</accession>
<dbReference type="AlphaFoldDB" id="A0A9W7LG32"/>
<evidence type="ECO:0000313" key="2">
    <source>
        <dbReference type="EMBL" id="GMI48793.1"/>
    </source>
</evidence>
<dbReference type="EMBL" id="BRYA01000434">
    <property type="protein sequence ID" value="GMI48793.1"/>
    <property type="molecule type" value="Genomic_DNA"/>
</dbReference>
<gene>
    <name evidence="2" type="ORF">TrCOL_g10813</name>
</gene>
<evidence type="ECO:0000313" key="3">
    <source>
        <dbReference type="Proteomes" id="UP001165065"/>
    </source>
</evidence>
<sequence length="433" mass="48744">MSLVKSFLKLNTKWKISQSSTSKILLLLNHAQHIQIKLNIIRATLKDMCNGLQHTTTTITTRLRDRQVSTSSPESIRSISRLLHHWFLCYLRIKDAFVYCESGECRHPYDQTSAGKVVGEFKSNLMNCGLQRDGYTKYFKADSYSGFGWDEYFGDGVGVRCRIDVALEREGRLEKLMDRSNFEQGMDVHEVEYKECGERMKRITQEFEMAVRNHLLSEGGKRIGNLSLVTLDKQESLSVTVDRGSPAGYMKMIVKRMGSNFKLPDGEGVMGKPGSDWVKKFKPPERNVDKEKEEEEGGRRDGGEKKKGGVKRARRVIEDESDEEDEEGGEGGGGELKSSVTFKALKREVVESSISNIKAGLGVEGDKLRENRRRMEGEERGEEWDDEDGEGGEVEAVWEDGEGGEEGGGDVGDGVVEIVYLKWGDDLLDENIK</sequence>
<keyword evidence="3" id="KW-1185">Reference proteome</keyword>
<proteinExistence type="predicted"/>
<protein>
    <submittedName>
        <fullName evidence="2">Uncharacterized protein</fullName>
    </submittedName>
</protein>